<evidence type="ECO:0000313" key="2">
    <source>
        <dbReference type="Proteomes" id="UP001558652"/>
    </source>
</evidence>
<reference evidence="1 2" key="1">
    <citation type="submission" date="2024-07" db="EMBL/GenBank/DDBJ databases">
        <title>Chromosome-level genome assembly of the water stick insect Ranatra chinensis (Heteroptera: Nepidae).</title>
        <authorList>
            <person name="Liu X."/>
        </authorList>
    </citation>
    <scope>NUCLEOTIDE SEQUENCE [LARGE SCALE GENOMIC DNA]</scope>
    <source>
        <strain evidence="1">Cailab_2021Rc</strain>
        <tissue evidence="1">Muscle</tissue>
    </source>
</reference>
<sequence length="291" mass="32393">MGRSCCQRTGMHRGYAAGVQLAFKRAELVDWETFTTCLAVVGRFFARRDRPCQMKLALVSKLRHTATVPQNRDGKVNAHCSEPGVHWLTHNSFDYIQAFWPLTAEASQPESYWGLIRRCVHFHGVESEGHSAFSPLPGEFSAILQPPAVWAGGVLKYPSGTAAKCCGRCELFAPCWEHVADWGGVPQVGDIINPRSSTEETYLSDSWSRRQLLPLRSALERILLPLPYPAISSSSAGPLPRTLSLRDTIAPDISDLNIYLIPSYPTISLTEASTTTTHNYTVRKRGEKKHR</sequence>
<dbReference type="Proteomes" id="UP001558652">
    <property type="component" value="Unassembled WGS sequence"/>
</dbReference>
<comment type="caution">
    <text evidence="1">The sequence shown here is derived from an EMBL/GenBank/DDBJ whole genome shotgun (WGS) entry which is preliminary data.</text>
</comment>
<proteinExistence type="predicted"/>
<protein>
    <submittedName>
        <fullName evidence="1">Uncharacterized protein</fullName>
    </submittedName>
</protein>
<gene>
    <name evidence="1" type="ORF">AAG570_010889</name>
</gene>
<evidence type="ECO:0000313" key="1">
    <source>
        <dbReference type="EMBL" id="KAL1131271.1"/>
    </source>
</evidence>
<dbReference type="AlphaFoldDB" id="A0ABD0YJA5"/>
<keyword evidence="2" id="KW-1185">Reference proteome</keyword>
<organism evidence="1 2">
    <name type="scientific">Ranatra chinensis</name>
    <dbReference type="NCBI Taxonomy" id="642074"/>
    <lineage>
        <taxon>Eukaryota</taxon>
        <taxon>Metazoa</taxon>
        <taxon>Ecdysozoa</taxon>
        <taxon>Arthropoda</taxon>
        <taxon>Hexapoda</taxon>
        <taxon>Insecta</taxon>
        <taxon>Pterygota</taxon>
        <taxon>Neoptera</taxon>
        <taxon>Paraneoptera</taxon>
        <taxon>Hemiptera</taxon>
        <taxon>Heteroptera</taxon>
        <taxon>Panheteroptera</taxon>
        <taxon>Nepomorpha</taxon>
        <taxon>Nepidae</taxon>
        <taxon>Ranatrinae</taxon>
        <taxon>Ranatra</taxon>
    </lineage>
</organism>
<name>A0ABD0YJA5_9HEMI</name>
<dbReference type="EMBL" id="JBFDAA010000006">
    <property type="protein sequence ID" value="KAL1131271.1"/>
    <property type="molecule type" value="Genomic_DNA"/>
</dbReference>
<accession>A0ABD0YJA5</accession>